<evidence type="ECO:0000256" key="2">
    <source>
        <dbReference type="ARBA" id="ARBA00023125"/>
    </source>
</evidence>
<dbReference type="Pfam" id="PF01047">
    <property type="entry name" value="MarR"/>
    <property type="match status" value="1"/>
</dbReference>
<accession>A0A5D0HF44</accession>
<dbReference type="Gene3D" id="1.10.10.10">
    <property type="entry name" value="Winged helix-like DNA-binding domain superfamily/Winged helix DNA-binding domain"/>
    <property type="match status" value="1"/>
</dbReference>
<keyword evidence="2" id="KW-0238">DNA-binding</keyword>
<keyword evidence="6" id="KW-1185">Reference proteome</keyword>
<dbReference type="RefSeq" id="WP_148545246.1">
    <property type="nucleotide sequence ID" value="NZ_VSDQ01000729.1"/>
</dbReference>
<comment type="caution">
    <text evidence="5">The sequence shown here is derived from an EMBL/GenBank/DDBJ whole genome shotgun (WGS) entry which is preliminary data.</text>
</comment>
<evidence type="ECO:0000256" key="3">
    <source>
        <dbReference type="ARBA" id="ARBA00023163"/>
    </source>
</evidence>
<dbReference type="AlphaFoldDB" id="A0A5D0HF44"/>
<dbReference type="OrthoDB" id="996843at2"/>
<evidence type="ECO:0000259" key="4">
    <source>
        <dbReference type="PROSITE" id="PS50995"/>
    </source>
</evidence>
<dbReference type="PANTHER" id="PTHR42756">
    <property type="entry name" value="TRANSCRIPTIONAL REGULATOR, MARR"/>
    <property type="match status" value="1"/>
</dbReference>
<feature type="domain" description="HTH marR-type" evidence="4">
    <location>
        <begin position="11"/>
        <end position="145"/>
    </location>
</feature>
<dbReference type="InterPro" id="IPR036388">
    <property type="entry name" value="WH-like_DNA-bd_sf"/>
</dbReference>
<dbReference type="SUPFAM" id="SSF46785">
    <property type="entry name" value="Winged helix' DNA-binding domain"/>
    <property type="match status" value="1"/>
</dbReference>
<dbReference type="PANTHER" id="PTHR42756:SF1">
    <property type="entry name" value="TRANSCRIPTIONAL REPRESSOR OF EMRAB OPERON"/>
    <property type="match status" value="1"/>
</dbReference>
<dbReference type="GO" id="GO:0003677">
    <property type="term" value="F:DNA binding"/>
    <property type="evidence" value="ECO:0007669"/>
    <property type="project" value="UniProtKB-KW"/>
</dbReference>
<dbReference type="Proteomes" id="UP000323930">
    <property type="component" value="Unassembled WGS sequence"/>
</dbReference>
<protein>
    <submittedName>
        <fullName evidence="5">MarR family transcriptional regulator</fullName>
    </submittedName>
</protein>
<dbReference type="EMBL" id="VSDQ01000729">
    <property type="protein sequence ID" value="TYA69973.1"/>
    <property type="molecule type" value="Genomic_DNA"/>
</dbReference>
<gene>
    <name evidence="5" type="ORF">FUA24_22045</name>
</gene>
<name>A0A5D0HF44_9FLAO</name>
<reference evidence="5 6" key="1">
    <citation type="submission" date="2019-08" db="EMBL/GenBank/DDBJ databases">
        <title>Seonamhaeicola sediminis sp. nov., isolated from marine sediment.</title>
        <authorList>
            <person name="Cao W.R."/>
        </authorList>
    </citation>
    <scope>NUCLEOTIDE SEQUENCE [LARGE SCALE GENOMIC DNA]</scope>
    <source>
        <strain evidence="5 6">B011</strain>
    </source>
</reference>
<keyword evidence="1" id="KW-0805">Transcription regulation</keyword>
<keyword evidence="3" id="KW-0804">Transcription</keyword>
<evidence type="ECO:0000313" key="6">
    <source>
        <dbReference type="Proteomes" id="UP000323930"/>
    </source>
</evidence>
<evidence type="ECO:0000313" key="5">
    <source>
        <dbReference type="EMBL" id="TYA69973.1"/>
    </source>
</evidence>
<sequence>MKKEENPIDFESSLGPWLGKTVKMVEYHMQELFKKNGLDLTKEQMVVLKKLHEKNGMSQNELARLTFRDKSSLARLLSKMEKKMYIFRTPDETDKRVNQVFLTPKGIEMMQRARPIIKNMIQNMEQGVSLSEKQLIIQTLKKVQHNINSSIESL</sequence>
<dbReference type="InterPro" id="IPR000835">
    <property type="entry name" value="HTH_MarR-typ"/>
</dbReference>
<proteinExistence type="predicted"/>
<dbReference type="SMART" id="SM00347">
    <property type="entry name" value="HTH_MARR"/>
    <property type="match status" value="1"/>
</dbReference>
<evidence type="ECO:0000256" key="1">
    <source>
        <dbReference type="ARBA" id="ARBA00023015"/>
    </source>
</evidence>
<dbReference type="GO" id="GO:0003700">
    <property type="term" value="F:DNA-binding transcription factor activity"/>
    <property type="evidence" value="ECO:0007669"/>
    <property type="project" value="InterPro"/>
</dbReference>
<organism evidence="5 6">
    <name type="scientific">Seonamhaeicola marinus</name>
    <dbReference type="NCBI Taxonomy" id="1912246"/>
    <lineage>
        <taxon>Bacteria</taxon>
        <taxon>Pseudomonadati</taxon>
        <taxon>Bacteroidota</taxon>
        <taxon>Flavobacteriia</taxon>
        <taxon>Flavobacteriales</taxon>
        <taxon>Flavobacteriaceae</taxon>
    </lineage>
</organism>
<dbReference type="InterPro" id="IPR036390">
    <property type="entry name" value="WH_DNA-bd_sf"/>
</dbReference>
<dbReference type="PRINTS" id="PR00598">
    <property type="entry name" value="HTHMARR"/>
</dbReference>
<dbReference type="PROSITE" id="PS50995">
    <property type="entry name" value="HTH_MARR_2"/>
    <property type="match status" value="1"/>
</dbReference>